<proteinExistence type="predicted"/>
<feature type="transmembrane region" description="Helical" evidence="14">
    <location>
        <begin position="316"/>
        <end position="337"/>
    </location>
</feature>
<feature type="transmembrane region" description="Helical" evidence="14">
    <location>
        <begin position="257"/>
        <end position="280"/>
    </location>
</feature>
<evidence type="ECO:0000256" key="14">
    <source>
        <dbReference type="SAM" id="Phobius"/>
    </source>
</evidence>
<dbReference type="SUPFAM" id="SSF63712">
    <property type="entry name" value="Nicotinic receptor ligand binding domain-like"/>
    <property type="match status" value="1"/>
</dbReference>
<feature type="disulfide bond" evidence="12">
    <location>
        <begin position="14"/>
        <end position="26"/>
    </location>
</feature>
<dbReference type="SMART" id="SM00192">
    <property type="entry name" value="LDLa"/>
    <property type="match status" value="1"/>
</dbReference>
<protein>
    <submittedName>
        <fullName evidence="17">Glycine receptor subunit alpha-4-like 3</fullName>
    </submittedName>
</protein>
<dbReference type="Pfam" id="PF02931">
    <property type="entry name" value="Neur_chan_LBD"/>
    <property type="match status" value="1"/>
</dbReference>
<dbReference type="GO" id="GO:0005230">
    <property type="term" value="F:extracellular ligand-gated monoatomic ion channel activity"/>
    <property type="evidence" value="ECO:0007669"/>
    <property type="project" value="InterPro"/>
</dbReference>
<evidence type="ECO:0000256" key="13">
    <source>
        <dbReference type="SAM" id="MobiDB-lite"/>
    </source>
</evidence>
<evidence type="ECO:0000256" key="4">
    <source>
        <dbReference type="ARBA" id="ARBA00022475"/>
    </source>
</evidence>
<keyword evidence="18" id="KW-1185">Reference proteome</keyword>
<name>A0A8J5K2M3_HOMAM</name>
<keyword evidence="4" id="KW-1003">Cell membrane</keyword>
<accession>A0A8J5K2M3</accession>
<evidence type="ECO:0000259" key="16">
    <source>
        <dbReference type="Pfam" id="PF02932"/>
    </source>
</evidence>
<evidence type="ECO:0000256" key="8">
    <source>
        <dbReference type="ARBA" id="ARBA00023065"/>
    </source>
</evidence>
<dbReference type="InterPro" id="IPR006028">
    <property type="entry name" value="GABAA/Glycine_rcpt"/>
</dbReference>
<feature type="disulfide bond" evidence="12">
    <location>
        <begin position="33"/>
        <end position="48"/>
    </location>
</feature>
<dbReference type="GO" id="GO:0005254">
    <property type="term" value="F:chloride channel activity"/>
    <property type="evidence" value="ECO:0007669"/>
    <property type="project" value="UniProtKB-ARBA"/>
</dbReference>
<feature type="transmembrane region" description="Helical" evidence="14">
    <location>
        <begin position="286"/>
        <end position="304"/>
    </location>
</feature>
<gene>
    <name evidence="17" type="primary">Glra4-L3</name>
    <name evidence="17" type="ORF">Hamer_G011204</name>
</gene>
<dbReference type="PANTHER" id="PTHR18945">
    <property type="entry name" value="NEUROTRANSMITTER GATED ION CHANNEL"/>
    <property type="match status" value="1"/>
</dbReference>
<dbReference type="Gene3D" id="4.10.400.10">
    <property type="entry name" value="Low-density Lipoprotein Receptor"/>
    <property type="match status" value="1"/>
</dbReference>
<dbReference type="EMBL" id="JAHLQT010022636">
    <property type="protein sequence ID" value="KAG7166368.1"/>
    <property type="molecule type" value="Genomic_DNA"/>
</dbReference>
<feature type="compositionally biased region" description="Basic and acidic residues" evidence="13">
    <location>
        <begin position="392"/>
        <end position="418"/>
    </location>
</feature>
<dbReference type="Pfam" id="PF00057">
    <property type="entry name" value="Ldl_recept_a"/>
    <property type="match status" value="1"/>
</dbReference>
<keyword evidence="17" id="KW-0675">Receptor</keyword>
<dbReference type="Proteomes" id="UP000747542">
    <property type="component" value="Unassembled WGS sequence"/>
</dbReference>
<dbReference type="GO" id="GO:0004888">
    <property type="term" value="F:transmembrane signaling receptor activity"/>
    <property type="evidence" value="ECO:0007669"/>
    <property type="project" value="InterPro"/>
</dbReference>
<keyword evidence="8" id="KW-0406">Ion transport</keyword>
<dbReference type="Gene3D" id="1.20.58.390">
    <property type="entry name" value="Neurotransmitter-gated ion-channel transmembrane domain"/>
    <property type="match status" value="1"/>
</dbReference>
<feature type="domain" description="Neurotransmitter-gated ion-channel ligand-binding" evidence="15">
    <location>
        <begin position="63"/>
        <end position="206"/>
    </location>
</feature>
<keyword evidence="9 14" id="KW-0472">Membrane</keyword>
<keyword evidence="5 14" id="KW-0812">Transmembrane</keyword>
<comment type="caution">
    <text evidence="17">The sequence shown here is derived from an EMBL/GenBank/DDBJ whole genome shotgun (WGS) entry which is preliminary data.</text>
</comment>
<feature type="compositionally biased region" description="Basic and acidic residues" evidence="13">
    <location>
        <begin position="432"/>
        <end position="450"/>
    </location>
</feature>
<evidence type="ECO:0000256" key="11">
    <source>
        <dbReference type="ARBA" id="ARBA00023303"/>
    </source>
</evidence>
<dbReference type="Gene3D" id="2.70.170.10">
    <property type="entry name" value="Neurotransmitter-gated ion-channel ligand-binding domain"/>
    <property type="match status" value="1"/>
</dbReference>
<dbReference type="SUPFAM" id="SSF57424">
    <property type="entry name" value="LDL receptor-like module"/>
    <property type="match status" value="1"/>
</dbReference>
<evidence type="ECO:0000256" key="1">
    <source>
        <dbReference type="ARBA" id="ARBA00004141"/>
    </source>
</evidence>
<dbReference type="Pfam" id="PF02932">
    <property type="entry name" value="Neur_chan_memb"/>
    <property type="match status" value="1"/>
</dbReference>
<reference evidence="17" key="1">
    <citation type="journal article" date="2021" name="Sci. Adv.">
        <title>The American lobster genome reveals insights on longevity, neural, and immune adaptations.</title>
        <authorList>
            <person name="Polinski J.M."/>
            <person name="Zimin A.V."/>
            <person name="Clark K.F."/>
            <person name="Kohn A.B."/>
            <person name="Sadowski N."/>
            <person name="Timp W."/>
            <person name="Ptitsyn A."/>
            <person name="Khanna P."/>
            <person name="Romanova D.Y."/>
            <person name="Williams P."/>
            <person name="Greenwood S.J."/>
            <person name="Moroz L.L."/>
            <person name="Walt D.R."/>
            <person name="Bodnar A.G."/>
        </authorList>
    </citation>
    <scope>NUCLEOTIDE SEQUENCE</scope>
    <source>
        <strain evidence="17">GMGI-L3</strain>
    </source>
</reference>
<dbReference type="InterPro" id="IPR036055">
    <property type="entry name" value="LDL_receptor-like_sf"/>
</dbReference>
<feature type="region of interest" description="Disordered" evidence="13">
    <location>
        <begin position="371"/>
        <end position="450"/>
    </location>
</feature>
<dbReference type="InterPro" id="IPR023415">
    <property type="entry name" value="LDLR_class-A_CS"/>
</dbReference>
<dbReference type="PRINTS" id="PR00253">
    <property type="entry name" value="GABAARECEPTR"/>
</dbReference>
<evidence type="ECO:0000256" key="10">
    <source>
        <dbReference type="ARBA" id="ARBA00023157"/>
    </source>
</evidence>
<sequence length="450" mass="50861">MMEGTVVNLTLSVCGKGQFTCADGSCIDLTQRCDLRINCLDQSDEAQCSLVDIPPGYRTVIPPPPITDNNPLPIFFQISIISFPTIATQDLTFTATFQLSLQWQDTRLNYLNLKEDRTLNLLSGKATSDIWTPRVFFSNAQGNMFTNLDQGARVELNVFPGEENSLEMSQLYTATYSCDFHLAMFPFDSQVSTREVCQLTFTLVSAASSYMVLDPDVATYTGPKYLIEYEIGEITITRGQTGEFSSIQVFASFYRRYTFYLLTLYIPTILLILIAYATFYFNPDDFNSRVVVAVTSLLVLTSLLTQTSNALPKTSYFKLIDVWLFFSIVIIFVVILLQTLVNFSKPTSSTDHSWLGRLVKRILSKKTKETPDITPVRPFSRLPGKHLQQRAIPKDKPTERTSHNVTEDVVELKEEPKARLSTQKFSRRPHSHQKDDHRSCGSRVDGKEGS</sequence>
<evidence type="ECO:0000256" key="3">
    <source>
        <dbReference type="ARBA" id="ARBA00022448"/>
    </source>
</evidence>
<dbReference type="InterPro" id="IPR036719">
    <property type="entry name" value="Neuro-gated_channel_TM_sf"/>
</dbReference>
<dbReference type="GO" id="GO:0099095">
    <property type="term" value="F:ligand-gated monoatomic anion channel activity"/>
    <property type="evidence" value="ECO:0007669"/>
    <property type="project" value="UniProtKB-ARBA"/>
</dbReference>
<keyword evidence="3" id="KW-0813">Transport</keyword>
<feature type="non-terminal residue" evidence="17">
    <location>
        <position position="450"/>
    </location>
</feature>
<dbReference type="SUPFAM" id="SSF90112">
    <property type="entry name" value="Neurotransmitter-gated ion-channel transmembrane pore"/>
    <property type="match status" value="1"/>
</dbReference>
<evidence type="ECO:0000256" key="12">
    <source>
        <dbReference type="PROSITE-ProRule" id="PRU00124"/>
    </source>
</evidence>
<feature type="domain" description="Neurotransmitter-gated ion-channel transmembrane" evidence="16">
    <location>
        <begin position="264"/>
        <end position="428"/>
    </location>
</feature>
<evidence type="ECO:0000256" key="7">
    <source>
        <dbReference type="ARBA" id="ARBA00022989"/>
    </source>
</evidence>
<evidence type="ECO:0000256" key="5">
    <source>
        <dbReference type="ARBA" id="ARBA00022692"/>
    </source>
</evidence>
<keyword evidence="6" id="KW-0732">Signal</keyword>
<evidence type="ECO:0000256" key="6">
    <source>
        <dbReference type="ARBA" id="ARBA00022729"/>
    </source>
</evidence>
<dbReference type="PROSITE" id="PS01209">
    <property type="entry name" value="LDLRA_1"/>
    <property type="match status" value="1"/>
</dbReference>
<dbReference type="CDD" id="cd00112">
    <property type="entry name" value="LDLa"/>
    <property type="match status" value="1"/>
</dbReference>
<dbReference type="InterPro" id="IPR006202">
    <property type="entry name" value="Neur_chan_lig-bd"/>
</dbReference>
<dbReference type="InterPro" id="IPR006029">
    <property type="entry name" value="Neurotrans-gated_channel_TM"/>
</dbReference>
<dbReference type="InterPro" id="IPR038050">
    <property type="entry name" value="Neuro_actylchol_rec"/>
</dbReference>
<dbReference type="AlphaFoldDB" id="A0A8J5K2M3"/>
<dbReference type="PROSITE" id="PS50068">
    <property type="entry name" value="LDLRA_2"/>
    <property type="match status" value="1"/>
</dbReference>
<keyword evidence="7 14" id="KW-1133">Transmembrane helix</keyword>
<evidence type="ECO:0000259" key="15">
    <source>
        <dbReference type="Pfam" id="PF02931"/>
    </source>
</evidence>
<dbReference type="InterPro" id="IPR006201">
    <property type="entry name" value="Neur_channel"/>
</dbReference>
<evidence type="ECO:0000313" key="18">
    <source>
        <dbReference type="Proteomes" id="UP000747542"/>
    </source>
</evidence>
<dbReference type="InterPro" id="IPR002172">
    <property type="entry name" value="LDrepeatLR_classA_rpt"/>
</dbReference>
<feature type="disulfide bond" evidence="12">
    <location>
        <begin position="21"/>
        <end position="39"/>
    </location>
</feature>
<evidence type="ECO:0000256" key="2">
    <source>
        <dbReference type="ARBA" id="ARBA00004236"/>
    </source>
</evidence>
<dbReference type="InterPro" id="IPR036734">
    <property type="entry name" value="Neur_chan_lig-bd_sf"/>
</dbReference>
<keyword evidence="10 12" id="KW-1015">Disulfide bond</keyword>
<organism evidence="17 18">
    <name type="scientific">Homarus americanus</name>
    <name type="common">American lobster</name>
    <dbReference type="NCBI Taxonomy" id="6706"/>
    <lineage>
        <taxon>Eukaryota</taxon>
        <taxon>Metazoa</taxon>
        <taxon>Ecdysozoa</taxon>
        <taxon>Arthropoda</taxon>
        <taxon>Crustacea</taxon>
        <taxon>Multicrustacea</taxon>
        <taxon>Malacostraca</taxon>
        <taxon>Eumalacostraca</taxon>
        <taxon>Eucarida</taxon>
        <taxon>Decapoda</taxon>
        <taxon>Pleocyemata</taxon>
        <taxon>Astacidea</taxon>
        <taxon>Nephropoidea</taxon>
        <taxon>Nephropidae</taxon>
        <taxon>Homarus</taxon>
    </lineage>
</organism>
<evidence type="ECO:0000256" key="9">
    <source>
        <dbReference type="ARBA" id="ARBA00023136"/>
    </source>
</evidence>
<evidence type="ECO:0000313" key="17">
    <source>
        <dbReference type="EMBL" id="KAG7166368.1"/>
    </source>
</evidence>
<keyword evidence="11" id="KW-0407">Ion channel</keyword>
<dbReference type="GO" id="GO:0005886">
    <property type="term" value="C:plasma membrane"/>
    <property type="evidence" value="ECO:0007669"/>
    <property type="project" value="UniProtKB-SubCell"/>
</dbReference>
<comment type="subcellular location">
    <subcellularLocation>
        <location evidence="2">Cell membrane</location>
    </subcellularLocation>
    <subcellularLocation>
        <location evidence="1">Membrane</location>
        <topology evidence="1">Multi-pass membrane protein</topology>
    </subcellularLocation>
</comment>